<dbReference type="EMBL" id="JBHUHP010000016">
    <property type="protein sequence ID" value="MFD2093059.1"/>
    <property type="molecule type" value="Genomic_DNA"/>
</dbReference>
<keyword evidence="9" id="KW-1185">Reference proteome</keyword>
<evidence type="ECO:0000256" key="3">
    <source>
        <dbReference type="ARBA" id="ARBA00022475"/>
    </source>
</evidence>
<feature type="transmembrane region" description="Helical" evidence="7">
    <location>
        <begin position="127"/>
        <end position="147"/>
    </location>
</feature>
<comment type="caution">
    <text evidence="8">The sequence shown here is derived from an EMBL/GenBank/DDBJ whole genome shotgun (WGS) entry which is preliminary data.</text>
</comment>
<dbReference type="RefSeq" id="WP_376878160.1">
    <property type="nucleotide sequence ID" value="NZ_JBHUHP010000016.1"/>
</dbReference>
<evidence type="ECO:0000256" key="5">
    <source>
        <dbReference type="ARBA" id="ARBA00022989"/>
    </source>
</evidence>
<dbReference type="InterPro" id="IPR005524">
    <property type="entry name" value="DUF318"/>
</dbReference>
<keyword evidence="5 7" id="KW-1133">Transmembrane helix</keyword>
<comment type="similarity">
    <text evidence="2">Belongs to the UPF0718 family.</text>
</comment>
<proteinExistence type="inferred from homology"/>
<feature type="transmembrane region" description="Helical" evidence="7">
    <location>
        <begin position="159"/>
        <end position="179"/>
    </location>
</feature>
<evidence type="ECO:0000256" key="2">
    <source>
        <dbReference type="ARBA" id="ARBA00006386"/>
    </source>
</evidence>
<keyword evidence="6 7" id="KW-0472">Membrane</keyword>
<dbReference type="PANTHER" id="PTHR43299">
    <property type="entry name" value="UPF0718 PROTEIN YRAQ"/>
    <property type="match status" value="1"/>
</dbReference>
<evidence type="ECO:0000256" key="7">
    <source>
        <dbReference type="SAM" id="Phobius"/>
    </source>
</evidence>
<evidence type="ECO:0000256" key="4">
    <source>
        <dbReference type="ARBA" id="ARBA00022692"/>
    </source>
</evidence>
<evidence type="ECO:0000256" key="6">
    <source>
        <dbReference type="ARBA" id="ARBA00023136"/>
    </source>
</evidence>
<sequence>MNHTEGAGGALGRAAGGRGPLVAGVAVIALALALLTWAKYQPYLHKVPAVLGADSLGTSIVTGEGETAPEPSLAAGWQFTVAYLQAVWKALVTGLLLAAVVQVLLPAQWLRRAFGTSAGVGSGVRGGLWSIPTLMCSCCAAPLAVGLRRLRASLPATVAFWLGNPALNPVVLVFCLAVLPWPWAVLRFAGGLAVVAGGIAVAGWAERRAAAPGLPDVVMQDPDDVADGSLPVRFARTLTGLSVRLLPEFALVVFLLGTFRAVLFPLGGEVPGGLALVLALLVAGLLLPVPTGAEIAVVAAALAAGAPPAAAAVLLITLPVLSLPSVLMVRSVLPRRVLAGTIGVTAAVGLLGAALVPALV</sequence>
<feature type="transmembrane region" description="Helical" evidence="7">
    <location>
        <begin position="20"/>
        <end position="38"/>
    </location>
</feature>
<keyword evidence="4 7" id="KW-0812">Transmembrane</keyword>
<evidence type="ECO:0000313" key="9">
    <source>
        <dbReference type="Proteomes" id="UP001597402"/>
    </source>
</evidence>
<gene>
    <name evidence="8" type="ORF">ACFSHS_15915</name>
</gene>
<dbReference type="Proteomes" id="UP001597402">
    <property type="component" value="Unassembled WGS sequence"/>
</dbReference>
<feature type="transmembrane region" description="Helical" evidence="7">
    <location>
        <begin position="86"/>
        <end position="107"/>
    </location>
</feature>
<reference evidence="9" key="1">
    <citation type="journal article" date="2019" name="Int. J. Syst. Evol. Microbiol.">
        <title>The Global Catalogue of Microorganisms (GCM) 10K type strain sequencing project: providing services to taxonomists for standard genome sequencing and annotation.</title>
        <authorList>
            <consortium name="The Broad Institute Genomics Platform"/>
            <consortium name="The Broad Institute Genome Sequencing Center for Infectious Disease"/>
            <person name="Wu L."/>
            <person name="Ma J."/>
        </authorList>
    </citation>
    <scope>NUCLEOTIDE SEQUENCE [LARGE SCALE GENOMIC DNA]</scope>
    <source>
        <strain evidence="9">JCM 3338</strain>
    </source>
</reference>
<comment type="subcellular location">
    <subcellularLocation>
        <location evidence="1">Cell membrane</location>
        <topology evidence="1">Multi-pass membrane protein</topology>
    </subcellularLocation>
</comment>
<evidence type="ECO:0000313" key="8">
    <source>
        <dbReference type="EMBL" id="MFD2093059.1"/>
    </source>
</evidence>
<accession>A0ABW4XE60</accession>
<keyword evidence="3" id="KW-1003">Cell membrane</keyword>
<feature type="transmembrane region" description="Helical" evidence="7">
    <location>
        <begin position="270"/>
        <end position="289"/>
    </location>
</feature>
<feature type="transmembrane region" description="Helical" evidence="7">
    <location>
        <begin position="296"/>
        <end position="318"/>
    </location>
</feature>
<feature type="transmembrane region" description="Helical" evidence="7">
    <location>
        <begin position="185"/>
        <end position="205"/>
    </location>
</feature>
<feature type="transmembrane region" description="Helical" evidence="7">
    <location>
        <begin position="245"/>
        <end position="264"/>
    </location>
</feature>
<name>A0ABW4XE60_9ACTN</name>
<dbReference type="Pfam" id="PF03773">
    <property type="entry name" value="ArsP_1"/>
    <property type="match status" value="1"/>
</dbReference>
<dbReference type="PANTHER" id="PTHR43299:SF1">
    <property type="entry name" value="UPF0718 PROTEIN YRAQ"/>
    <property type="match status" value="1"/>
</dbReference>
<evidence type="ECO:0000256" key="1">
    <source>
        <dbReference type="ARBA" id="ARBA00004651"/>
    </source>
</evidence>
<organism evidence="8 9">
    <name type="scientific">Blastococcus deserti</name>
    <dbReference type="NCBI Taxonomy" id="2259033"/>
    <lineage>
        <taxon>Bacteria</taxon>
        <taxon>Bacillati</taxon>
        <taxon>Actinomycetota</taxon>
        <taxon>Actinomycetes</taxon>
        <taxon>Geodermatophilales</taxon>
        <taxon>Geodermatophilaceae</taxon>
        <taxon>Blastococcus</taxon>
    </lineage>
</organism>
<feature type="transmembrane region" description="Helical" evidence="7">
    <location>
        <begin position="338"/>
        <end position="359"/>
    </location>
</feature>
<protein>
    <submittedName>
        <fullName evidence="8">Permease</fullName>
    </submittedName>
</protein>